<dbReference type="AlphaFoldDB" id="A0A2H0N881"/>
<dbReference type="EMBL" id="PCWO01000012">
    <property type="protein sequence ID" value="PIR05111.1"/>
    <property type="molecule type" value="Genomic_DNA"/>
</dbReference>
<evidence type="ECO:0000313" key="1">
    <source>
        <dbReference type="EMBL" id="PIR05111.1"/>
    </source>
</evidence>
<evidence type="ECO:0000313" key="2">
    <source>
        <dbReference type="Proteomes" id="UP000229893"/>
    </source>
</evidence>
<proteinExistence type="predicted"/>
<sequence>MREKLVVVYVLSFLLLTLFVNKANAVELVRAEWLHQSVNDQGEVLGQNVVGENSLNLFIVFDSFVPWSDLWEYAQKESKFFLDKVAYKKLYNIIIIQADDLIFYKENQYGRPFSSARPVITSLIKRDYGDNDFLAYVNNFSGVGNFIITGYDNFPEESLQDGRDWRYITTSLATSLKFGIAHEAGHLIGNFPDENFALGKSAKWQLDYLISKGGLVEEIGLYGSLEYISTGDIINGEIVNVNIVDIPKEKIPWAPFITKTNIPLPTTRIPSIIFGEIEFGPLEEFRNDIGVFGFHNILYTTKPGGCIMDAPPSIIDYGYCFLHEQSWAIQALVRTREVNLSSEPGSIISSQGLNISLINTGDERQIHWLVNGVTDSSLSQKTNWTPAELASLNGKSLTLRVINQTAKNYLIDNPYNKNHTNIGGLPLEPARNIPLVDIYSESYSYQIATPIPPTATPVPPTNTPVMVATNNPTPIPLVPSNLISELNSNVLELNWSLDLSNNPVKFNAHLYRNGLYFEGKEIQGSERSTSFVLKSSGSYEIFLRSEFEAGKVSDWVKSELVTYTEPTPTSIPTITPVPPTNTPVPPTFTPTPNNGVIGLSWTNLPYFGAGIGQTEKEVGDDGLLIQADNSLRVIARDGEVATFLPIGTTFLAEGLIEFSVHIKTGDIGSVVDLALIETDEQGNYVGPFNHFSYPILKVEDRIIYASIKIQSGKGIVPLLQFRGGSGEFTIEFRDPTLSPL</sequence>
<accession>A0A2H0N881</accession>
<dbReference type="Proteomes" id="UP000229893">
    <property type="component" value="Unassembled WGS sequence"/>
</dbReference>
<organism evidence="1 2">
    <name type="scientific">Candidatus Liptonbacteria bacterium CG11_big_fil_rev_8_21_14_0_20_35_14</name>
    <dbReference type="NCBI Taxonomy" id="1974634"/>
    <lineage>
        <taxon>Bacteria</taxon>
        <taxon>Candidatus Liptoniibacteriota</taxon>
    </lineage>
</organism>
<reference evidence="1 2" key="1">
    <citation type="submission" date="2017-09" db="EMBL/GenBank/DDBJ databases">
        <title>Depth-based differentiation of microbial function through sediment-hosted aquifers and enrichment of novel symbionts in the deep terrestrial subsurface.</title>
        <authorList>
            <person name="Probst A.J."/>
            <person name="Ladd B."/>
            <person name="Jarett J.K."/>
            <person name="Geller-Mcgrath D.E."/>
            <person name="Sieber C.M."/>
            <person name="Emerson J.B."/>
            <person name="Anantharaman K."/>
            <person name="Thomas B.C."/>
            <person name="Malmstrom R."/>
            <person name="Stieglmeier M."/>
            <person name="Klingl A."/>
            <person name="Woyke T."/>
            <person name="Ryan C.M."/>
            <person name="Banfield J.F."/>
        </authorList>
    </citation>
    <scope>NUCLEOTIDE SEQUENCE [LARGE SCALE GENOMIC DNA]</scope>
    <source>
        <strain evidence="1">CG11_big_fil_rev_8_21_14_0_20_35_14</strain>
    </source>
</reference>
<name>A0A2H0N881_9BACT</name>
<protein>
    <submittedName>
        <fullName evidence="1">Uncharacterized protein</fullName>
    </submittedName>
</protein>
<gene>
    <name evidence="1" type="ORF">COV57_00815</name>
</gene>
<comment type="caution">
    <text evidence="1">The sequence shown here is derived from an EMBL/GenBank/DDBJ whole genome shotgun (WGS) entry which is preliminary data.</text>
</comment>